<protein>
    <recommendedName>
        <fullName evidence="1">PB1 domain-containing protein</fullName>
    </recommendedName>
</protein>
<sequence length="194" mass="21329">MTTLNSNPNCTKTVKFLYSYGGKIVPRPTDGKLRYGGGYTRVLSVDRSITFAELMVKFGESCGSSVNLKCKLPTEELDVLISIKSDEDLRNLIEEYERTTPEAKIRAVLFPINSAKKLSPPSSPLSCFDFPTAPKPHHVKAPSTACFRAAPPSATAYMCSSRAVGYPVATGKYCFHEGKSPRHFYHVAHGTHSH</sequence>
<dbReference type="Gene3D" id="3.10.20.90">
    <property type="entry name" value="Phosphatidylinositol 3-kinase Catalytic Subunit, Chain A, domain 1"/>
    <property type="match status" value="1"/>
</dbReference>
<reference evidence="2 3" key="1">
    <citation type="submission" date="2024-12" db="EMBL/GenBank/DDBJ databases">
        <title>The unique morphological basis and parallel evolutionary history of personate flowers in Penstemon.</title>
        <authorList>
            <person name="Depatie T.H."/>
            <person name="Wessinger C.A."/>
        </authorList>
    </citation>
    <scope>NUCLEOTIDE SEQUENCE [LARGE SCALE GENOMIC DNA]</scope>
    <source>
        <strain evidence="2">WTNN_2</strain>
        <tissue evidence="2">Leaf</tissue>
    </source>
</reference>
<evidence type="ECO:0000313" key="2">
    <source>
        <dbReference type="EMBL" id="KAL3824882.1"/>
    </source>
</evidence>
<dbReference type="InterPro" id="IPR053198">
    <property type="entry name" value="Gynoecium_Dev_Regulator"/>
</dbReference>
<dbReference type="SUPFAM" id="SSF54277">
    <property type="entry name" value="CAD &amp; PB1 domains"/>
    <property type="match status" value="1"/>
</dbReference>
<dbReference type="PANTHER" id="PTHR31066:SF74">
    <property type="entry name" value="PB1 DOMAIN-CONTAINING PROTEIN"/>
    <property type="match status" value="1"/>
</dbReference>
<dbReference type="CDD" id="cd06410">
    <property type="entry name" value="PB1_UP2"/>
    <property type="match status" value="1"/>
</dbReference>
<dbReference type="EMBL" id="JBJXBP010000006">
    <property type="protein sequence ID" value="KAL3824882.1"/>
    <property type="molecule type" value="Genomic_DNA"/>
</dbReference>
<dbReference type="PANTHER" id="PTHR31066">
    <property type="entry name" value="OS05G0427100 PROTEIN-RELATED"/>
    <property type="match status" value="1"/>
</dbReference>
<name>A0ABD3SJY5_9LAMI</name>
<comment type="caution">
    <text evidence="2">The sequence shown here is derived from an EMBL/GenBank/DDBJ whole genome shotgun (WGS) entry which is preliminary data.</text>
</comment>
<dbReference type="AlphaFoldDB" id="A0ABD3SJY5"/>
<accession>A0ABD3SJY5</accession>
<dbReference type="Pfam" id="PF00564">
    <property type="entry name" value="PB1"/>
    <property type="match status" value="1"/>
</dbReference>
<dbReference type="InterPro" id="IPR000270">
    <property type="entry name" value="PB1_dom"/>
</dbReference>
<gene>
    <name evidence="2" type="ORF">ACJIZ3_020911</name>
</gene>
<proteinExistence type="predicted"/>
<keyword evidence="3" id="KW-1185">Reference proteome</keyword>
<organism evidence="2 3">
    <name type="scientific">Penstemon smallii</name>
    <dbReference type="NCBI Taxonomy" id="265156"/>
    <lineage>
        <taxon>Eukaryota</taxon>
        <taxon>Viridiplantae</taxon>
        <taxon>Streptophyta</taxon>
        <taxon>Embryophyta</taxon>
        <taxon>Tracheophyta</taxon>
        <taxon>Spermatophyta</taxon>
        <taxon>Magnoliopsida</taxon>
        <taxon>eudicotyledons</taxon>
        <taxon>Gunneridae</taxon>
        <taxon>Pentapetalae</taxon>
        <taxon>asterids</taxon>
        <taxon>lamiids</taxon>
        <taxon>Lamiales</taxon>
        <taxon>Plantaginaceae</taxon>
        <taxon>Cheloneae</taxon>
        <taxon>Penstemon</taxon>
    </lineage>
</organism>
<evidence type="ECO:0000259" key="1">
    <source>
        <dbReference type="SMART" id="SM00666"/>
    </source>
</evidence>
<dbReference type="SMART" id="SM00666">
    <property type="entry name" value="PB1"/>
    <property type="match status" value="1"/>
</dbReference>
<evidence type="ECO:0000313" key="3">
    <source>
        <dbReference type="Proteomes" id="UP001634393"/>
    </source>
</evidence>
<feature type="domain" description="PB1" evidence="1">
    <location>
        <begin position="28"/>
        <end position="112"/>
    </location>
</feature>
<dbReference type="Proteomes" id="UP001634393">
    <property type="component" value="Unassembled WGS sequence"/>
</dbReference>